<evidence type="ECO:0008006" key="3">
    <source>
        <dbReference type="Google" id="ProtNLM"/>
    </source>
</evidence>
<proteinExistence type="predicted"/>
<dbReference type="AlphaFoldDB" id="A0A7M5XHC0"/>
<evidence type="ECO:0000313" key="1">
    <source>
        <dbReference type="EnsemblMetazoa" id="CLYHEMP022989.1"/>
    </source>
</evidence>
<dbReference type="SUPFAM" id="SSF52266">
    <property type="entry name" value="SGNH hydrolase"/>
    <property type="match status" value="1"/>
</dbReference>
<dbReference type="Proteomes" id="UP000594262">
    <property type="component" value="Unplaced"/>
</dbReference>
<sequence>MYSHPNQLGVTEELFMKSIANNGNKRRLQKVLIKALEGDALDLVILGGSISRGAPFSERGLDFRIYFHAIVNWWNRVFSQISGSKLEAKSISIGGIGTDYYSYCLTPHLPEDTRPTIFLWELAANDRGRYDDKQFPRAYPLEQLTRNILLRPSNPLLMFANFFRGNDYLQKKCLNFEDEGGQKIAEIYHLTSISWRDFVCDNLNAGQEGFRMKDLFADDNLHPSLKGHAQMAYLLINYLRLEFLNVLKNTARMSSLSEFKDEMWSRGDMSIPGIIYHETSAKSPQCKTYFYNDGKEPNNTLPVEIIDKSDFHYNIYKKFKLRGDQLGGLQTKFSEQLLQFAVTIDRPICRLVIVSHSGTGTAKCWIDAHASVDVDTMKYSMGTKMDIIATNLRPGKYHLNILSMKGGFAISGIAII</sequence>
<evidence type="ECO:0000313" key="2">
    <source>
        <dbReference type="Proteomes" id="UP000594262"/>
    </source>
</evidence>
<protein>
    <recommendedName>
        <fullName evidence="3">SGNH/GDSL hydrolase family protein</fullName>
    </recommendedName>
</protein>
<keyword evidence="2" id="KW-1185">Reference proteome</keyword>
<dbReference type="OrthoDB" id="544608at2759"/>
<organism evidence="1 2">
    <name type="scientific">Clytia hemisphaerica</name>
    <dbReference type="NCBI Taxonomy" id="252671"/>
    <lineage>
        <taxon>Eukaryota</taxon>
        <taxon>Metazoa</taxon>
        <taxon>Cnidaria</taxon>
        <taxon>Hydrozoa</taxon>
        <taxon>Hydroidolina</taxon>
        <taxon>Leptothecata</taxon>
        <taxon>Obeliida</taxon>
        <taxon>Clytiidae</taxon>
        <taxon>Clytia</taxon>
    </lineage>
</organism>
<dbReference type="PANTHER" id="PTHR34407:SF1">
    <property type="entry name" value="SGNH HYDROLASE-TYPE ESTERASE DOMAIN-CONTAINING PROTEIN"/>
    <property type="match status" value="1"/>
</dbReference>
<name>A0A7M5XHC0_9CNID</name>
<reference evidence="1" key="1">
    <citation type="submission" date="2021-01" db="UniProtKB">
        <authorList>
            <consortium name="EnsemblMetazoa"/>
        </authorList>
    </citation>
    <scope>IDENTIFICATION</scope>
</reference>
<dbReference type="CDD" id="cd00229">
    <property type="entry name" value="SGNH_hydrolase"/>
    <property type="match status" value="1"/>
</dbReference>
<dbReference type="Gene3D" id="3.40.50.1110">
    <property type="entry name" value="SGNH hydrolase"/>
    <property type="match status" value="1"/>
</dbReference>
<dbReference type="EnsemblMetazoa" id="CLYHEMT022989.1">
    <property type="protein sequence ID" value="CLYHEMP022989.1"/>
    <property type="gene ID" value="CLYHEMG022989"/>
</dbReference>
<dbReference type="InterPro" id="IPR036514">
    <property type="entry name" value="SGNH_hydro_sf"/>
</dbReference>
<dbReference type="PANTHER" id="PTHR34407">
    <property type="entry name" value="EXPRESSED PROTEIN"/>
    <property type="match status" value="1"/>
</dbReference>
<accession>A0A7M5XHC0</accession>